<evidence type="ECO:0000256" key="5">
    <source>
        <dbReference type="PROSITE-ProRule" id="PRU00089"/>
    </source>
</evidence>
<keyword evidence="4 5" id="KW-0539">Nucleus</keyword>
<dbReference type="FunFam" id="1.10.10.10:FF:000135">
    <property type="entry name" value="forkhead box protein G1"/>
    <property type="match status" value="1"/>
</dbReference>
<proteinExistence type="predicted"/>
<organism evidence="8 9">
    <name type="scientific">Vittaforma corneae (strain ATCC 50505)</name>
    <name type="common">Microsporidian parasite</name>
    <name type="synonym">Nosema corneum</name>
    <dbReference type="NCBI Taxonomy" id="993615"/>
    <lineage>
        <taxon>Eukaryota</taxon>
        <taxon>Fungi</taxon>
        <taxon>Fungi incertae sedis</taxon>
        <taxon>Microsporidia</taxon>
        <taxon>Nosematidae</taxon>
        <taxon>Vittaforma</taxon>
    </lineage>
</organism>
<dbReference type="Gene3D" id="1.10.10.10">
    <property type="entry name" value="Winged helix-like DNA-binding domain superfamily/Winged helix DNA-binding domain"/>
    <property type="match status" value="1"/>
</dbReference>
<dbReference type="OrthoDB" id="5954824at2759"/>
<sequence>MFKGNHQGNGPEKYSFTTEGSYSNLHGRERRPPISYAELITMAIESSPDAMLTLKEIYSWISTHYPYFDSARTGWQNSIRHNLSLNRCFYKVPRGTEKKGKGAYWKINYEFQNVKVNYRSRRYSYKPMPQATIESLSEILNDNKLISENIGVNEIPYKQTTVFNGNLLEGEDFYNHNDCYEYTAEDNNKMKRIFSFK</sequence>
<protein>
    <recommendedName>
        <fullName evidence="7">Fork-head domain-containing protein</fullName>
    </recommendedName>
</protein>
<dbReference type="InterPro" id="IPR045912">
    <property type="entry name" value="FOXJ2/3-like"/>
</dbReference>
<dbReference type="InterPro" id="IPR036388">
    <property type="entry name" value="WH-like_DNA-bd_sf"/>
</dbReference>
<dbReference type="GeneID" id="19881966"/>
<dbReference type="SMART" id="SM00339">
    <property type="entry name" value="FH"/>
    <property type="match status" value="1"/>
</dbReference>
<keyword evidence="9" id="KW-1185">Reference proteome</keyword>
<feature type="DNA-binding region" description="Fork-head" evidence="5">
    <location>
        <begin position="31"/>
        <end position="121"/>
    </location>
</feature>
<dbReference type="PANTHER" id="PTHR46078:SF2">
    <property type="entry name" value="FORK-HEAD DOMAIN-CONTAINING PROTEIN"/>
    <property type="match status" value="1"/>
</dbReference>
<dbReference type="VEuPathDB" id="MicrosporidiaDB:VICG_01255"/>
<dbReference type="GO" id="GO:0000981">
    <property type="term" value="F:DNA-binding transcription factor activity, RNA polymerase II-specific"/>
    <property type="evidence" value="ECO:0007669"/>
    <property type="project" value="TreeGrafter"/>
</dbReference>
<dbReference type="GO" id="GO:0000978">
    <property type="term" value="F:RNA polymerase II cis-regulatory region sequence-specific DNA binding"/>
    <property type="evidence" value="ECO:0007669"/>
    <property type="project" value="TreeGrafter"/>
</dbReference>
<dbReference type="InParanoid" id="L2GLN0"/>
<dbReference type="GO" id="GO:0005634">
    <property type="term" value="C:nucleus"/>
    <property type="evidence" value="ECO:0007669"/>
    <property type="project" value="UniProtKB-SubCell"/>
</dbReference>
<dbReference type="PROSITE" id="PS50039">
    <property type="entry name" value="FORK_HEAD_3"/>
    <property type="match status" value="1"/>
</dbReference>
<reference evidence="9" key="1">
    <citation type="submission" date="2011-05" db="EMBL/GenBank/DDBJ databases">
        <title>The genome sequence of Vittaforma corneae strain ATCC 50505.</title>
        <authorList>
            <consortium name="The Broad Institute Genome Sequencing Platform"/>
            <person name="Cuomo C."/>
            <person name="Didier E."/>
            <person name="Bowers L."/>
            <person name="Young S.K."/>
            <person name="Zeng Q."/>
            <person name="Gargeya S."/>
            <person name="Fitzgerald M."/>
            <person name="Haas B."/>
            <person name="Abouelleil A."/>
            <person name="Alvarado L."/>
            <person name="Arachchi H.M."/>
            <person name="Berlin A."/>
            <person name="Chapman S.B."/>
            <person name="Gearin G."/>
            <person name="Goldberg J."/>
            <person name="Griggs A."/>
            <person name="Gujja S."/>
            <person name="Hansen M."/>
            <person name="Heiman D."/>
            <person name="Howarth C."/>
            <person name="Larimer J."/>
            <person name="Lui A."/>
            <person name="MacDonald P.J.P."/>
            <person name="McCowen C."/>
            <person name="Montmayeur A."/>
            <person name="Murphy C."/>
            <person name="Neiman D."/>
            <person name="Pearson M."/>
            <person name="Priest M."/>
            <person name="Roberts A."/>
            <person name="Saif S."/>
            <person name="Shea T."/>
            <person name="Sisk P."/>
            <person name="Stolte C."/>
            <person name="Sykes S."/>
            <person name="Wortman J."/>
            <person name="Nusbaum C."/>
            <person name="Birren B."/>
        </authorList>
    </citation>
    <scope>NUCLEOTIDE SEQUENCE [LARGE SCALE GENOMIC DNA]</scope>
    <source>
        <strain evidence="9">ATCC 50505</strain>
    </source>
</reference>
<evidence type="ECO:0000256" key="1">
    <source>
        <dbReference type="ARBA" id="ARBA00023015"/>
    </source>
</evidence>
<dbReference type="AlphaFoldDB" id="L2GLN0"/>
<dbReference type="Proteomes" id="UP000011082">
    <property type="component" value="Unassembled WGS sequence"/>
</dbReference>
<feature type="compositionally biased region" description="Polar residues" evidence="6">
    <location>
        <begin position="15"/>
        <end position="24"/>
    </location>
</feature>
<dbReference type="OMA" id="CFYKVPR"/>
<comment type="subcellular location">
    <subcellularLocation>
        <location evidence="5">Nucleus</location>
    </subcellularLocation>
</comment>
<evidence type="ECO:0000256" key="3">
    <source>
        <dbReference type="ARBA" id="ARBA00023163"/>
    </source>
</evidence>
<dbReference type="EMBL" id="JH370139">
    <property type="protein sequence ID" value="ELA41751.1"/>
    <property type="molecule type" value="Genomic_DNA"/>
</dbReference>
<gene>
    <name evidence="8" type="ORF">VICG_01255</name>
</gene>
<evidence type="ECO:0000313" key="9">
    <source>
        <dbReference type="Proteomes" id="UP000011082"/>
    </source>
</evidence>
<dbReference type="CDD" id="cd00059">
    <property type="entry name" value="FH_FOX"/>
    <property type="match status" value="1"/>
</dbReference>
<name>L2GLN0_VITCO</name>
<keyword evidence="1" id="KW-0805">Transcription regulation</keyword>
<dbReference type="STRING" id="993615.L2GLN0"/>
<dbReference type="SUPFAM" id="SSF46785">
    <property type="entry name" value="Winged helix' DNA-binding domain"/>
    <property type="match status" value="1"/>
</dbReference>
<dbReference type="RefSeq" id="XP_007604701.1">
    <property type="nucleotide sequence ID" value="XM_007604639.1"/>
</dbReference>
<dbReference type="InterPro" id="IPR036390">
    <property type="entry name" value="WH_DNA-bd_sf"/>
</dbReference>
<evidence type="ECO:0000256" key="4">
    <source>
        <dbReference type="ARBA" id="ARBA00023242"/>
    </source>
</evidence>
<accession>L2GLN0</accession>
<dbReference type="PROSITE" id="PS00658">
    <property type="entry name" value="FORK_HEAD_2"/>
    <property type="match status" value="1"/>
</dbReference>
<evidence type="ECO:0000256" key="2">
    <source>
        <dbReference type="ARBA" id="ARBA00023125"/>
    </source>
</evidence>
<keyword evidence="3" id="KW-0804">Transcription</keyword>
<dbReference type="Pfam" id="PF00250">
    <property type="entry name" value="Forkhead"/>
    <property type="match status" value="1"/>
</dbReference>
<keyword evidence="2 5" id="KW-0238">DNA-binding</keyword>
<feature type="region of interest" description="Disordered" evidence="6">
    <location>
        <begin position="1"/>
        <end position="29"/>
    </location>
</feature>
<dbReference type="InterPro" id="IPR030456">
    <property type="entry name" value="TF_fork_head_CS_2"/>
</dbReference>
<evidence type="ECO:0000259" key="7">
    <source>
        <dbReference type="PROSITE" id="PS50039"/>
    </source>
</evidence>
<dbReference type="PRINTS" id="PR00053">
    <property type="entry name" value="FORKHEAD"/>
</dbReference>
<evidence type="ECO:0000256" key="6">
    <source>
        <dbReference type="SAM" id="MobiDB-lite"/>
    </source>
</evidence>
<dbReference type="InterPro" id="IPR001766">
    <property type="entry name" value="Fork_head_dom"/>
</dbReference>
<feature type="domain" description="Fork-head" evidence="7">
    <location>
        <begin position="31"/>
        <end position="121"/>
    </location>
</feature>
<evidence type="ECO:0000313" key="8">
    <source>
        <dbReference type="EMBL" id="ELA41751.1"/>
    </source>
</evidence>
<dbReference type="PANTHER" id="PTHR46078">
    <property type="entry name" value="FORKHEAD BOX PROTEIN J2 FAMILY MEMBER"/>
    <property type="match status" value="1"/>
</dbReference>
<dbReference type="HOGENOM" id="CLU_103809_0_0_1"/>